<feature type="short sequence motif" description="VHIID" evidence="3">
    <location>
        <begin position="475"/>
        <end position="479"/>
    </location>
</feature>
<feature type="compositionally biased region" description="Low complexity" evidence="4">
    <location>
        <begin position="266"/>
        <end position="277"/>
    </location>
</feature>
<gene>
    <name evidence="6" type="ORF">ACH5RR_024337</name>
</gene>
<comment type="similarity">
    <text evidence="3">Belongs to the GRAS family.</text>
</comment>
<feature type="region of interest" description="Disordered" evidence="4">
    <location>
        <begin position="250"/>
        <end position="277"/>
    </location>
</feature>
<reference evidence="6 7" key="1">
    <citation type="submission" date="2024-11" db="EMBL/GenBank/DDBJ databases">
        <title>A near-complete genome assembly of Cinchona calisaya.</title>
        <authorList>
            <person name="Lian D.C."/>
            <person name="Zhao X.W."/>
            <person name="Wei L."/>
        </authorList>
    </citation>
    <scope>NUCLEOTIDE SEQUENCE [LARGE SCALE GENOMIC DNA]</scope>
    <source>
        <tissue evidence="6">Nenye</tissue>
    </source>
</reference>
<comment type="caution">
    <text evidence="3">Lacks conserved residue(s) required for the propagation of feature annotation.</text>
</comment>
<dbReference type="AlphaFoldDB" id="A0ABD2YZT5"/>
<evidence type="ECO:0000313" key="6">
    <source>
        <dbReference type="EMBL" id="KAL3511620.1"/>
    </source>
</evidence>
<feature type="signal peptide" evidence="5">
    <location>
        <begin position="1"/>
        <end position="28"/>
    </location>
</feature>
<dbReference type="InterPro" id="IPR005202">
    <property type="entry name" value="TF_GRAS"/>
</dbReference>
<dbReference type="Proteomes" id="UP001630127">
    <property type="component" value="Unassembled WGS sequence"/>
</dbReference>
<keyword evidence="7" id="KW-1185">Reference proteome</keyword>
<evidence type="ECO:0000256" key="2">
    <source>
        <dbReference type="ARBA" id="ARBA00023163"/>
    </source>
</evidence>
<dbReference type="Pfam" id="PF03514">
    <property type="entry name" value="GRAS"/>
    <property type="match status" value="1"/>
</dbReference>
<dbReference type="PANTHER" id="PTHR31636">
    <property type="entry name" value="OSJNBA0084A10.13 PROTEIN-RELATED"/>
    <property type="match status" value="1"/>
</dbReference>
<evidence type="ECO:0000256" key="4">
    <source>
        <dbReference type="SAM" id="MobiDB-lite"/>
    </source>
</evidence>
<proteinExistence type="inferred from homology"/>
<feature type="compositionally biased region" description="Pro residues" evidence="4">
    <location>
        <begin position="40"/>
        <end position="74"/>
    </location>
</feature>
<feature type="chain" id="PRO_5044750316" evidence="5">
    <location>
        <begin position="29"/>
        <end position="494"/>
    </location>
</feature>
<organism evidence="6 7">
    <name type="scientific">Cinchona calisaya</name>
    <dbReference type="NCBI Taxonomy" id="153742"/>
    <lineage>
        <taxon>Eukaryota</taxon>
        <taxon>Viridiplantae</taxon>
        <taxon>Streptophyta</taxon>
        <taxon>Embryophyta</taxon>
        <taxon>Tracheophyta</taxon>
        <taxon>Spermatophyta</taxon>
        <taxon>Magnoliopsida</taxon>
        <taxon>eudicotyledons</taxon>
        <taxon>Gunneridae</taxon>
        <taxon>Pentapetalae</taxon>
        <taxon>asterids</taxon>
        <taxon>lamiids</taxon>
        <taxon>Gentianales</taxon>
        <taxon>Rubiaceae</taxon>
        <taxon>Cinchonoideae</taxon>
        <taxon>Cinchoneae</taxon>
        <taxon>Cinchona</taxon>
    </lineage>
</organism>
<dbReference type="EMBL" id="JBJUIK010000011">
    <property type="protein sequence ID" value="KAL3511620.1"/>
    <property type="molecule type" value="Genomic_DNA"/>
</dbReference>
<keyword evidence="1" id="KW-0805">Transcription regulation</keyword>
<dbReference type="PROSITE" id="PS50985">
    <property type="entry name" value="GRAS"/>
    <property type="match status" value="1"/>
</dbReference>
<dbReference type="SUPFAM" id="SSF101447">
    <property type="entry name" value="Formin homology 2 domain (FH2 domain)"/>
    <property type="match status" value="1"/>
</dbReference>
<feature type="region of interest" description="Disordered" evidence="4">
    <location>
        <begin position="294"/>
        <end position="355"/>
    </location>
</feature>
<feature type="compositionally biased region" description="Basic and acidic residues" evidence="4">
    <location>
        <begin position="308"/>
        <end position="320"/>
    </location>
</feature>
<accession>A0ABD2YZT5</accession>
<evidence type="ECO:0000256" key="5">
    <source>
        <dbReference type="SAM" id="SignalP"/>
    </source>
</evidence>
<comment type="caution">
    <text evidence="6">The sequence shown here is derived from an EMBL/GenBank/DDBJ whole genome shotgun (WGS) entry which is preliminary data.</text>
</comment>
<protein>
    <submittedName>
        <fullName evidence="6">Uncharacterized protein</fullName>
    </submittedName>
</protein>
<sequence>MESRFLTRVITLGVFFCLFVGYHQNVNGQSLPENADEDIVPPPPPPPSPPPPSYPPPPPPPPPPPKGFPLPPPKNGTSARNHDNDHGKLSPPPKQKNLNFGKKIGLFFVGITAILQGLKVLGTARACIVFMGGWPIKGDRRTMFLDESVASGCQYKELHEYVRMEIKTAFNLVGHTSPGCSHSEQHENFSGRGNCADNRVWTRDLKIPILLIVSRSRRCLSVNSRSLREGSLPFLPSFFGDPYGSSDLNNNSWWPPQVQDPDQEHINNSTASFNSNSTITTATSTTLTEAILLDHPQPSDSSKKRKASDHLTPKTFEISRKSQNHQIDEADEGSTAVEQGAPGRKSATKSAAGNNKDGRWAEQLLNPCAAAITASNPSRVQHLLYVINELASLTGDANHRLAAQGLRALTDHLSSPGSSSCASAGVTNFASSNPKFFTESLINFSGINPWFRIPNNIANSSILQILMEQNQPRNLHILDIGVSMAFNGQLSLKN</sequence>
<keyword evidence="2" id="KW-0804">Transcription</keyword>
<name>A0ABD2YZT5_9GENT</name>
<evidence type="ECO:0000256" key="3">
    <source>
        <dbReference type="PROSITE-ProRule" id="PRU01191"/>
    </source>
</evidence>
<evidence type="ECO:0000313" key="7">
    <source>
        <dbReference type="Proteomes" id="UP001630127"/>
    </source>
</evidence>
<keyword evidence="5" id="KW-0732">Signal</keyword>
<feature type="region of interest" description="Disordered" evidence="4">
    <location>
        <begin position="29"/>
        <end position="95"/>
    </location>
</feature>
<evidence type="ECO:0000256" key="1">
    <source>
        <dbReference type="ARBA" id="ARBA00023015"/>
    </source>
</evidence>